<dbReference type="PANTHER" id="PTHR10628">
    <property type="entry name" value="SIALIDASE"/>
    <property type="match status" value="1"/>
</dbReference>
<proteinExistence type="inferred from homology"/>
<dbReference type="Pfam" id="PF13088">
    <property type="entry name" value="BNR_2"/>
    <property type="match status" value="1"/>
</dbReference>
<dbReference type="GO" id="GO:0016020">
    <property type="term" value="C:membrane"/>
    <property type="evidence" value="ECO:0007669"/>
    <property type="project" value="TreeGrafter"/>
</dbReference>
<evidence type="ECO:0000256" key="2">
    <source>
        <dbReference type="ARBA" id="ARBA00009348"/>
    </source>
</evidence>
<evidence type="ECO:0000256" key="5">
    <source>
        <dbReference type="ARBA" id="ARBA00023277"/>
    </source>
</evidence>
<keyword evidence="9" id="KW-1185">Reference proteome</keyword>
<dbReference type="Ensembl" id="ENSLLTT00000015734.1">
    <property type="protein sequence ID" value="ENSLLTP00000015139.1"/>
    <property type="gene ID" value="ENSLLTG00000011578.1"/>
</dbReference>
<dbReference type="InterPro" id="IPR036278">
    <property type="entry name" value="Sialidase_sf"/>
</dbReference>
<comment type="similarity">
    <text evidence="2">Belongs to the glycosyl hydrolase 33 family.</text>
</comment>
<name>A0A8C5SBM7_LATLA</name>
<dbReference type="GeneTree" id="ENSGT00950000182944"/>
<reference evidence="8" key="2">
    <citation type="submission" date="2025-09" db="UniProtKB">
        <authorList>
            <consortium name="Ensembl"/>
        </authorList>
    </citation>
    <scope>IDENTIFICATION</scope>
</reference>
<dbReference type="InterPro" id="IPR011040">
    <property type="entry name" value="Sialidase"/>
</dbReference>
<feature type="domain" description="Sialidase" evidence="7">
    <location>
        <begin position="76"/>
        <end position="271"/>
    </location>
</feature>
<sequence length="317" mass="35787">MGTHHFPGRTVLFEKEISGMTYRVPALLYIPPVAKLLAFAEQRLSVDDADANLLVLRRGTFYMNAMQVRQSKNNMQTIETATLMHHRSMNPCPIYDEVTGMVFLFFIAVLGRTSEVFQIVTGQNAARLCYVFSSNQGISWSHVTDLTEENFPNKYLQEMQLYWATFALGPGHGIQLKSGRLLLPAYTYYIDCKKCFGKLCKTTPHAFAFYSDDHGQSWFFGEFVPNLKTVECQMLSVDEEDGSHVLLCNARSPLGFRVQALSTDDGAVFHSGQLVPQLVEPPHGCHGSIIGFPAPLYYCMMYRWIMRAEPSKVAFCS</sequence>
<dbReference type="EC" id="3.2.1.18" evidence="3"/>
<keyword evidence="4" id="KW-0443">Lipid metabolism</keyword>
<accession>A0A8C5SBM7</accession>
<dbReference type="PANTHER" id="PTHR10628:SF22">
    <property type="entry name" value="SIALIDASE-4"/>
    <property type="match status" value="1"/>
</dbReference>
<dbReference type="Proteomes" id="UP000694406">
    <property type="component" value="Unplaced"/>
</dbReference>
<reference evidence="8" key="1">
    <citation type="submission" date="2025-08" db="UniProtKB">
        <authorList>
            <consortium name="Ensembl"/>
        </authorList>
    </citation>
    <scope>IDENTIFICATION</scope>
</reference>
<evidence type="ECO:0000259" key="7">
    <source>
        <dbReference type="Pfam" id="PF13088"/>
    </source>
</evidence>
<evidence type="ECO:0000256" key="4">
    <source>
        <dbReference type="ARBA" id="ARBA00022963"/>
    </source>
</evidence>
<comment type="catalytic activity">
    <reaction evidence="1">
        <text>Hydrolysis of alpha-(2-&gt;3)-, alpha-(2-&gt;6)-, alpha-(2-&gt;8)- glycosidic linkages of terminal sialic acid residues in oligosaccharides, glycoproteins, glycolipids, colominic acid and synthetic substrates.</text>
        <dbReference type="EC" id="3.2.1.18"/>
    </reaction>
</comment>
<dbReference type="AlphaFoldDB" id="A0A8C5SBM7"/>
<dbReference type="Gene3D" id="2.120.10.10">
    <property type="match status" value="1"/>
</dbReference>
<dbReference type="GO" id="GO:0006689">
    <property type="term" value="P:ganglioside catabolic process"/>
    <property type="evidence" value="ECO:0007669"/>
    <property type="project" value="TreeGrafter"/>
</dbReference>
<dbReference type="SUPFAM" id="SSF50939">
    <property type="entry name" value="Sialidases"/>
    <property type="match status" value="1"/>
</dbReference>
<evidence type="ECO:0000256" key="3">
    <source>
        <dbReference type="ARBA" id="ARBA00012733"/>
    </source>
</evidence>
<keyword evidence="6" id="KW-0326">Glycosidase</keyword>
<evidence type="ECO:0000313" key="9">
    <source>
        <dbReference type="Proteomes" id="UP000694406"/>
    </source>
</evidence>
<dbReference type="CDD" id="cd15482">
    <property type="entry name" value="Sialidase_non-viral"/>
    <property type="match status" value="1"/>
</dbReference>
<dbReference type="GO" id="GO:0004308">
    <property type="term" value="F:exo-alpha-sialidase activity"/>
    <property type="evidence" value="ECO:0007669"/>
    <property type="project" value="UniProtKB-EC"/>
</dbReference>
<evidence type="ECO:0000313" key="8">
    <source>
        <dbReference type="Ensembl" id="ENSLLTP00000015139.1"/>
    </source>
</evidence>
<keyword evidence="5" id="KW-0119">Carbohydrate metabolism</keyword>
<evidence type="ECO:0000256" key="1">
    <source>
        <dbReference type="ARBA" id="ARBA00000427"/>
    </source>
</evidence>
<gene>
    <name evidence="8" type="primary">NEU4</name>
</gene>
<keyword evidence="6" id="KW-0378">Hydrolase</keyword>
<keyword evidence="4" id="KW-0442">Lipid degradation</keyword>
<dbReference type="InterPro" id="IPR026856">
    <property type="entry name" value="Sialidase_fam"/>
</dbReference>
<evidence type="ECO:0000256" key="6">
    <source>
        <dbReference type="ARBA" id="ARBA00023295"/>
    </source>
</evidence>
<dbReference type="GO" id="GO:0005737">
    <property type="term" value="C:cytoplasm"/>
    <property type="evidence" value="ECO:0007669"/>
    <property type="project" value="TreeGrafter"/>
</dbReference>
<protein>
    <recommendedName>
        <fullName evidence="3">exo-alpha-sialidase</fullName>
        <ecNumber evidence="3">3.2.1.18</ecNumber>
    </recommendedName>
</protein>
<organism evidence="8 9">
    <name type="scientific">Laticauda laticaudata</name>
    <name type="common">Blue-ringed sea krait</name>
    <name type="synonym">Blue-lipped sea krait</name>
    <dbReference type="NCBI Taxonomy" id="8630"/>
    <lineage>
        <taxon>Eukaryota</taxon>
        <taxon>Metazoa</taxon>
        <taxon>Chordata</taxon>
        <taxon>Craniata</taxon>
        <taxon>Vertebrata</taxon>
        <taxon>Euteleostomi</taxon>
        <taxon>Lepidosauria</taxon>
        <taxon>Squamata</taxon>
        <taxon>Bifurcata</taxon>
        <taxon>Unidentata</taxon>
        <taxon>Episquamata</taxon>
        <taxon>Toxicofera</taxon>
        <taxon>Serpentes</taxon>
        <taxon>Colubroidea</taxon>
        <taxon>Elapidae</taxon>
        <taxon>Laticaudinae</taxon>
        <taxon>Laticauda</taxon>
    </lineage>
</organism>
<dbReference type="GO" id="GO:0009313">
    <property type="term" value="P:oligosaccharide catabolic process"/>
    <property type="evidence" value="ECO:0007669"/>
    <property type="project" value="TreeGrafter"/>
</dbReference>